<evidence type="ECO:0000256" key="1">
    <source>
        <dbReference type="ARBA" id="ARBA00023015"/>
    </source>
</evidence>
<evidence type="ECO:0000256" key="3">
    <source>
        <dbReference type="ARBA" id="ARBA00023163"/>
    </source>
</evidence>
<dbReference type="PANTHER" id="PTHR43436">
    <property type="entry name" value="ARAC-FAMILY TRANSCRIPTIONAL REGULATOR"/>
    <property type="match status" value="1"/>
</dbReference>
<evidence type="ECO:0000313" key="6">
    <source>
        <dbReference type="EMBL" id="SFO82309.1"/>
    </source>
</evidence>
<keyword evidence="2" id="KW-0238">DNA-binding</keyword>
<organism evidence="6 7">
    <name type="scientific">Amycolatopsis rubida</name>
    <dbReference type="NCBI Taxonomy" id="112413"/>
    <lineage>
        <taxon>Bacteria</taxon>
        <taxon>Bacillati</taxon>
        <taxon>Actinomycetota</taxon>
        <taxon>Actinomycetes</taxon>
        <taxon>Pseudonocardiales</taxon>
        <taxon>Pseudonocardiaceae</taxon>
        <taxon>Amycolatopsis</taxon>
    </lineage>
</organism>
<feature type="domain" description="HTH araC/xylS-type" evidence="5">
    <location>
        <begin position="288"/>
        <end position="386"/>
    </location>
</feature>
<dbReference type="SMART" id="SM00342">
    <property type="entry name" value="HTH_ARAC"/>
    <property type="match status" value="1"/>
</dbReference>
<proteinExistence type="predicted"/>
<dbReference type="InterPro" id="IPR018060">
    <property type="entry name" value="HTH_AraC"/>
</dbReference>
<accession>A0A1I5KBA4</accession>
<dbReference type="PRINTS" id="PR00032">
    <property type="entry name" value="HTHARAC"/>
</dbReference>
<sequence length="398" mass="44305">MVLGLPVLAADLMAGEQPLRRMPRPTAASIVPCGTIPGPDRLRRRHANPQTATRNPQSRRIGCGLPWGSGPTRARRREANDVTDLLRPLEERHTAGDLLAEIADRAPALGGNSGGWPGLTFYRYTRPVAPQWEEVRSLSLCIIAQGRKRVVADGRAHAYDPFNYLVLSDRQHFTAEILEATPARPFLSLVLQVDPALVRRVSADVLDRRATTFDRMARNQSERAFVTPLDCTLMSATLRFLRATGTGADRRVLAPIYLAEMVYRILQAEQYSRLLEIAASEVARNPVSEVVSYVRDNMSEPLTVSDLAERVSLGPSAFSHLFREVTGKSPYQFVKEMRLNRARDLLIEERLSVTQVSKAVGYASASHFINEFRGRFGATPRAYSDLRALRAEFGVRNG</sequence>
<dbReference type="PANTHER" id="PTHR43436:SF1">
    <property type="entry name" value="TRANSCRIPTIONAL REGULATORY PROTEIN"/>
    <property type="match status" value="1"/>
</dbReference>
<dbReference type="AlphaFoldDB" id="A0A1I5KBA4"/>
<dbReference type="GO" id="GO:0003700">
    <property type="term" value="F:DNA-binding transcription factor activity"/>
    <property type="evidence" value="ECO:0007669"/>
    <property type="project" value="InterPro"/>
</dbReference>
<dbReference type="Pfam" id="PF06719">
    <property type="entry name" value="AraC_N"/>
    <property type="match status" value="1"/>
</dbReference>
<keyword evidence="3" id="KW-0804">Transcription</keyword>
<protein>
    <submittedName>
        <fullName evidence="6">Helix-turn-helix domain-containing protein</fullName>
    </submittedName>
</protein>
<dbReference type="GO" id="GO:0043565">
    <property type="term" value="F:sequence-specific DNA binding"/>
    <property type="evidence" value="ECO:0007669"/>
    <property type="project" value="InterPro"/>
</dbReference>
<dbReference type="InterPro" id="IPR009594">
    <property type="entry name" value="Tscrpt_reg_HTH_AraC_N"/>
</dbReference>
<dbReference type="SUPFAM" id="SSF46689">
    <property type="entry name" value="Homeodomain-like"/>
    <property type="match status" value="2"/>
</dbReference>
<evidence type="ECO:0000313" key="7">
    <source>
        <dbReference type="Proteomes" id="UP000199137"/>
    </source>
</evidence>
<keyword evidence="1" id="KW-0805">Transcription regulation</keyword>
<dbReference type="PROSITE" id="PS01124">
    <property type="entry name" value="HTH_ARAC_FAMILY_2"/>
    <property type="match status" value="1"/>
</dbReference>
<evidence type="ECO:0000259" key="5">
    <source>
        <dbReference type="PROSITE" id="PS01124"/>
    </source>
</evidence>
<dbReference type="Proteomes" id="UP000199137">
    <property type="component" value="Unassembled WGS sequence"/>
</dbReference>
<name>A0A1I5KBA4_9PSEU</name>
<feature type="region of interest" description="Disordered" evidence="4">
    <location>
        <begin position="33"/>
        <end position="78"/>
    </location>
</feature>
<evidence type="ECO:0000256" key="4">
    <source>
        <dbReference type="SAM" id="MobiDB-lite"/>
    </source>
</evidence>
<gene>
    <name evidence="6" type="ORF">SAMN05421854_103115</name>
</gene>
<dbReference type="STRING" id="112413.SAMN05421854_103115"/>
<dbReference type="Gene3D" id="1.10.10.60">
    <property type="entry name" value="Homeodomain-like"/>
    <property type="match status" value="1"/>
</dbReference>
<dbReference type="InterPro" id="IPR020449">
    <property type="entry name" value="Tscrpt_reg_AraC-type_HTH"/>
</dbReference>
<feature type="compositionally biased region" description="Polar residues" evidence="4">
    <location>
        <begin position="48"/>
        <end position="58"/>
    </location>
</feature>
<dbReference type="Pfam" id="PF12833">
    <property type="entry name" value="HTH_18"/>
    <property type="match status" value="1"/>
</dbReference>
<reference evidence="6 7" key="1">
    <citation type="submission" date="2016-10" db="EMBL/GenBank/DDBJ databases">
        <authorList>
            <person name="de Groot N.N."/>
        </authorList>
    </citation>
    <scope>NUCLEOTIDE SEQUENCE [LARGE SCALE GENOMIC DNA]</scope>
    <source>
        <strain evidence="6 7">DSM 44637</strain>
    </source>
</reference>
<evidence type="ECO:0000256" key="2">
    <source>
        <dbReference type="ARBA" id="ARBA00023125"/>
    </source>
</evidence>
<dbReference type="InterPro" id="IPR009057">
    <property type="entry name" value="Homeodomain-like_sf"/>
</dbReference>
<dbReference type="EMBL" id="FOWC01000003">
    <property type="protein sequence ID" value="SFO82309.1"/>
    <property type="molecule type" value="Genomic_DNA"/>
</dbReference>